<comment type="caution">
    <text evidence="1">The sequence shown here is derived from an EMBL/GenBank/DDBJ whole genome shotgun (WGS) entry which is preliminary data.</text>
</comment>
<evidence type="ECO:0000313" key="2">
    <source>
        <dbReference type="Proteomes" id="UP001597469"/>
    </source>
</evidence>
<gene>
    <name evidence="1" type="ORF">ACFSUS_19795</name>
</gene>
<evidence type="ECO:0000313" key="1">
    <source>
        <dbReference type="EMBL" id="MFD2572895.1"/>
    </source>
</evidence>
<keyword evidence="2" id="KW-1185">Reference proteome</keyword>
<protein>
    <submittedName>
        <fullName evidence="1">Uma2 family endonuclease</fullName>
    </submittedName>
</protein>
<reference evidence="2" key="1">
    <citation type="journal article" date="2019" name="Int. J. Syst. Evol. Microbiol.">
        <title>The Global Catalogue of Microorganisms (GCM) 10K type strain sequencing project: providing services to taxonomists for standard genome sequencing and annotation.</title>
        <authorList>
            <consortium name="The Broad Institute Genomics Platform"/>
            <consortium name="The Broad Institute Genome Sequencing Center for Infectious Disease"/>
            <person name="Wu L."/>
            <person name="Ma J."/>
        </authorList>
    </citation>
    <scope>NUCLEOTIDE SEQUENCE [LARGE SCALE GENOMIC DNA]</scope>
    <source>
        <strain evidence="2">KCTC 42805</strain>
    </source>
</reference>
<keyword evidence="1" id="KW-0255">Endonuclease</keyword>
<dbReference type="InterPro" id="IPR012296">
    <property type="entry name" value="Nuclease_put_TT1808"/>
</dbReference>
<keyword evidence="1" id="KW-0540">Nuclease</keyword>
<organism evidence="1 2">
    <name type="scientific">Spirosoma soli</name>
    <dbReference type="NCBI Taxonomy" id="1770529"/>
    <lineage>
        <taxon>Bacteria</taxon>
        <taxon>Pseudomonadati</taxon>
        <taxon>Bacteroidota</taxon>
        <taxon>Cytophagia</taxon>
        <taxon>Cytophagales</taxon>
        <taxon>Cytophagaceae</taxon>
        <taxon>Spirosoma</taxon>
    </lineage>
</organism>
<accession>A0ABW5M7F4</accession>
<dbReference type="RefSeq" id="WP_381525483.1">
    <property type="nucleotide sequence ID" value="NZ_JBHULN010000013.1"/>
</dbReference>
<dbReference type="Proteomes" id="UP001597469">
    <property type="component" value="Unassembled WGS sequence"/>
</dbReference>
<name>A0ABW5M7F4_9BACT</name>
<keyword evidence="1" id="KW-0378">Hydrolase</keyword>
<proteinExistence type="predicted"/>
<sequence>MAIAYDAPRRPAPKPRRKIPDSLIYEIMDGKPVYRKGYRDVLSGIKTVEEIMGASTLQSIIISHLMKVIFGFLDEDKYFVLTGESGVHLDHRNNLANDIAIYDQTVLTPAKISKKYSDVPPLLAIEIDIEADSEGMTENGYIYKKTRKLFYFGVHKIIWVLTDAQVVLIATPDRTETVDWNKDVEIMDGHTFNIGAYLVRKGITITEL</sequence>
<dbReference type="Gene3D" id="3.90.1570.10">
    <property type="entry name" value="tt1808, chain A"/>
    <property type="match status" value="1"/>
</dbReference>
<dbReference type="GO" id="GO:0004519">
    <property type="term" value="F:endonuclease activity"/>
    <property type="evidence" value="ECO:0007669"/>
    <property type="project" value="UniProtKB-KW"/>
</dbReference>
<dbReference type="EMBL" id="JBHULN010000013">
    <property type="protein sequence ID" value="MFD2572895.1"/>
    <property type="molecule type" value="Genomic_DNA"/>
</dbReference>